<feature type="transmembrane region" description="Helical" evidence="1">
    <location>
        <begin position="100"/>
        <end position="118"/>
    </location>
</feature>
<dbReference type="OrthoDB" id="1231608at2"/>
<feature type="transmembrane region" description="Helical" evidence="1">
    <location>
        <begin position="23"/>
        <end position="41"/>
    </location>
</feature>
<keyword evidence="3" id="KW-1185">Reference proteome</keyword>
<feature type="transmembrane region" description="Helical" evidence="1">
    <location>
        <begin position="229"/>
        <end position="248"/>
    </location>
</feature>
<protein>
    <recommendedName>
        <fullName evidence="4">Glycosyltransferase RgtA/B/C/D-like domain-containing protein</fullName>
    </recommendedName>
</protein>
<keyword evidence="1" id="KW-0472">Membrane</keyword>
<dbReference type="InterPro" id="IPR045726">
    <property type="entry name" value="DUF6080"/>
</dbReference>
<gene>
    <name evidence="2" type="ORF">SAMN05444371_1338</name>
</gene>
<keyword evidence="1" id="KW-1133">Transmembrane helix</keyword>
<feature type="transmembrane region" description="Helical" evidence="1">
    <location>
        <begin position="390"/>
        <end position="408"/>
    </location>
</feature>
<evidence type="ECO:0008006" key="4">
    <source>
        <dbReference type="Google" id="ProtNLM"/>
    </source>
</evidence>
<dbReference type="RefSeq" id="WP_072996973.1">
    <property type="nucleotide sequence ID" value="NZ_FRAM01000001.1"/>
</dbReference>
<dbReference type="EMBL" id="FRAM01000001">
    <property type="protein sequence ID" value="SHK11791.1"/>
    <property type="molecule type" value="Genomic_DNA"/>
</dbReference>
<dbReference type="STRING" id="216903.SAMN05444371_1338"/>
<feature type="transmembrane region" description="Helical" evidence="1">
    <location>
        <begin position="338"/>
        <end position="358"/>
    </location>
</feature>
<proteinExistence type="predicted"/>
<accession>A0A1M6PV27</accession>
<dbReference type="AlphaFoldDB" id="A0A1M6PV27"/>
<feature type="transmembrane region" description="Helical" evidence="1">
    <location>
        <begin position="364"/>
        <end position="383"/>
    </location>
</feature>
<reference evidence="3" key="1">
    <citation type="submission" date="2016-11" db="EMBL/GenBank/DDBJ databases">
        <authorList>
            <person name="Varghese N."/>
            <person name="Submissions S."/>
        </authorList>
    </citation>
    <scope>NUCLEOTIDE SEQUENCE [LARGE SCALE GENOMIC DNA]</scope>
    <source>
        <strain evidence="3">DSM 18016</strain>
    </source>
</reference>
<evidence type="ECO:0000313" key="3">
    <source>
        <dbReference type="Proteomes" id="UP000184498"/>
    </source>
</evidence>
<organism evidence="2 3">
    <name type="scientific">Epilithonimonas mollis</name>
    <dbReference type="NCBI Taxonomy" id="216903"/>
    <lineage>
        <taxon>Bacteria</taxon>
        <taxon>Pseudomonadati</taxon>
        <taxon>Bacteroidota</taxon>
        <taxon>Flavobacteriia</taxon>
        <taxon>Flavobacteriales</taxon>
        <taxon>Weeksellaceae</taxon>
        <taxon>Chryseobacterium group</taxon>
        <taxon>Epilithonimonas</taxon>
    </lineage>
</organism>
<sequence>MKKLINKFLSILKAVFPSTKKEFLIFLFFVMIYGANAWFIADNFRIVYDNRIPWDAYFSFDNRAIVQTGGGFERHPLANYFFGCIRDFALWISGNRYDSVFRLVLALFSTVVISLANVQIFKYLNNIIQLPLKISLLILAFYGLFVTNILLSFTPETYTYTLLFLSVFNYYSARKIQEGKPVSFGATILGSVVIGGLTITNIVKVYIPFLFEKNIFWKWKRIGMAVSKITVSAGIFIFLFLVRLDFNFQNFLHKTEEQYDKFSTQKVTPLWDMICSWFVGGNVLFSGYEIRDYHNKDKTFFFKALFMDVYSSVFPYLFIAVLLLMIGWGIFRNYKNKLVWILVISFSVDILIHCILKFGLHTSYIYGGHFVFVYPLLLGWLFFSYRKKTTVLSLFYGMLLLMTVYLAFSNFYRLAEFYQFLQAFYQ</sequence>
<feature type="transmembrane region" description="Helical" evidence="1">
    <location>
        <begin position="185"/>
        <end position="209"/>
    </location>
</feature>
<name>A0A1M6PV27_9FLAO</name>
<evidence type="ECO:0000313" key="2">
    <source>
        <dbReference type="EMBL" id="SHK11791.1"/>
    </source>
</evidence>
<dbReference type="Proteomes" id="UP000184498">
    <property type="component" value="Unassembled WGS sequence"/>
</dbReference>
<keyword evidence="1" id="KW-0812">Transmembrane</keyword>
<feature type="transmembrane region" description="Helical" evidence="1">
    <location>
        <begin position="310"/>
        <end position="331"/>
    </location>
</feature>
<feature type="transmembrane region" description="Helical" evidence="1">
    <location>
        <begin position="130"/>
        <end position="151"/>
    </location>
</feature>
<evidence type="ECO:0000256" key="1">
    <source>
        <dbReference type="SAM" id="Phobius"/>
    </source>
</evidence>
<dbReference type="Pfam" id="PF19558">
    <property type="entry name" value="DUF6080"/>
    <property type="match status" value="2"/>
</dbReference>